<dbReference type="Proteomes" id="UP000289862">
    <property type="component" value="Plasmid 2"/>
</dbReference>
<evidence type="ECO:0000313" key="3">
    <source>
        <dbReference type="EMBL" id="VEU73003.1"/>
    </source>
</evidence>
<feature type="compositionally biased region" description="Polar residues" evidence="1">
    <location>
        <begin position="83"/>
        <end position="104"/>
    </location>
</feature>
<feature type="region of interest" description="Disordered" evidence="1">
    <location>
        <begin position="29"/>
        <end position="123"/>
    </location>
</feature>
<keyword evidence="2" id="KW-0732">Signal</keyword>
<name>A0A449AZR3_9BACT</name>
<feature type="compositionally biased region" description="Low complexity" evidence="1">
    <location>
        <begin position="105"/>
        <end position="114"/>
    </location>
</feature>
<sequence length="595" mass="66707">MTKKLKFLLLSASATSIAPFALVVSCKDTTKSEAPKDPKPKEENPKSEPTNPETNPNPNNTGDTNNDSSSNNNGNDNSTTTPEQPSSEQGGSTTTTNPSDNGNATSTETNEETTPANFDETNSNALLSKVETLISNFNEIEFTNYSQPLSTALNSYKAVLANADSTAAQKQEAYNALSQTYKRQSQGYNKTNILNSIREKVKYIQEQYIKTSWFTNPISAPALELLLSVVIRETDKAAEASEVLKRVLVVYNQYLTEQDKLDAYIDLIKVRTAAWTLLKRFDAIKGENNLQSQFNEFKEEYNSHIATLKYNTRGYVSSYTNLVLFTNTKEEIQENAEFIKKFVNKWALEVSKYFIKNIIVLAKSNSSSRGNYFTQKFYAPYFEAIKKVGQAQVSENPTNEEAFNIFNSFILAEDIKTNIENKFLYLVKQKNNSFNLWKEGDQEKVILETTSSSSRPISLNSKAAPLPIAYESVENFKVYNKIVELRNLVIKTFFTLQKDAISGISAYVMKDFGSSATKVNVSQLLNSIDFAIQAGMVTEDVYDFLYGEGQDQFFANIPLSRTPLVLQYYSYTKIKHVMDETSSSSTRPSAGSNEV</sequence>
<dbReference type="EMBL" id="LR215032">
    <property type="protein sequence ID" value="VEU73003.1"/>
    <property type="molecule type" value="Genomic_DNA"/>
</dbReference>
<keyword evidence="3" id="KW-0614">Plasmid</keyword>
<evidence type="ECO:0000256" key="1">
    <source>
        <dbReference type="SAM" id="MobiDB-lite"/>
    </source>
</evidence>
<dbReference type="PROSITE" id="PS51257">
    <property type="entry name" value="PROKAR_LIPOPROTEIN"/>
    <property type="match status" value="1"/>
</dbReference>
<evidence type="ECO:0000313" key="4">
    <source>
        <dbReference type="EMBL" id="VEU73305.1"/>
    </source>
</evidence>
<organism evidence="3 5">
    <name type="scientific">Mycoplasmopsis gallopavonis</name>
    <dbReference type="NCBI Taxonomy" id="76629"/>
    <lineage>
        <taxon>Bacteria</taxon>
        <taxon>Bacillati</taxon>
        <taxon>Mycoplasmatota</taxon>
        <taxon>Mycoplasmoidales</taxon>
        <taxon>Metamycoplasmataceae</taxon>
        <taxon>Mycoplasmopsis</taxon>
    </lineage>
</organism>
<dbReference type="EMBL" id="LR215032">
    <property type="protein sequence ID" value="VEU73305.1"/>
    <property type="molecule type" value="Genomic_DNA"/>
</dbReference>
<dbReference type="AlphaFoldDB" id="A0A449AZR3"/>
<evidence type="ECO:0000313" key="5">
    <source>
        <dbReference type="Proteomes" id="UP000289862"/>
    </source>
</evidence>
<dbReference type="OrthoDB" id="10015064at2"/>
<accession>A0A449AZR3</accession>
<proteinExistence type="predicted"/>
<dbReference type="KEGG" id="mgal:NCTC10186_00490"/>
<protein>
    <recommendedName>
        <fullName evidence="6">Lipoprotein</fullName>
    </recommendedName>
</protein>
<feature type="signal peptide" evidence="2">
    <location>
        <begin position="1"/>
        <end position="21"/>
    </location>
</feature>
<reference evidence="3 5" key="1">
    <citation type="submission" date="2019-01" db="EMBL/GenBank/DDBJ databases">
        <authorList>
            <consortium name="Pathogen Informatics"/>
        </authorList>
    </citation>
    <scope>NUCLEOTIDE SEQUENCE [LARGE SCALE GENOMIC DNA]</scope>
    <source>
        <strain evidence="3 5">NCTC10186</strain>
        <plasmid evidence="5">2</plasmid>
    </source>
</reference>
<feature type="compositionally biased region" description="Low complexity" evidence="1">
    <location>
        <begin position="47"/>
        <end position="82"/>
    </location>
</feature>
<keyword evidence="5" id="KW-1185">Reference proteome</keyword>
<gene>
    <name evidence="3" type="ORF">NCTC10186_00490</name>
    <name evidence="4" type="ORF">NCTC10186_00813</name>
</gene>
<geneLocation type="plasmid" evidence="3 5">
    <name>2</name>
</geneLocation>
<evidence type="ECO:0008006" key="6">
    <source>
        <dbReference type="Google" id="ProtNLM"/>
    </source>
</evidence>
<dbReference type="RefSeq" id="WP_119572328.1">
    <property type="nucleotide sequence ID" value="NZ_LR215032.1"/>
</dbReference>
<evidence type="ECO:0000256" key="2">
    <source>
        <dbReference type="SAM" id="SignalP"/>
    </source>
</evidence>
<feature type="chain" id="PRO_5041166366" description="Lipoprotein" evidence="2">
    <location>
        <begin position="22"/>
        <end position="595"/>
    </location>
</feature>
<feature type="compositionally biased region" description="Basic and acidic residues" evidence="1">
    <location>
        <begin position="29"/>
        <end position="46"/>
    </location>
</feature>
<dbReference type="KEGG" id="mgal:NCTC10186_00813"/>